<proteinExistence type="predicted"/>
<sequence>MSTREVVGIAVDKGLVRRWRDWFAPARQAFPIGLVPDAAAAAIPIRTMKPTAEWVDTFFMYGGSWTWFDESEFAALPARSRRALLAARRRTMRPKTAPVLWPSELARAGDEPMFSWIESGIKPSRHGEVPRDVWRTARRLLPEAERLAGTFEPAGSGPNCFGNVLAAAGVPDSETVSVGPGQFQTWLDEATEPVRGTGHDQEPGTVLVWTERGKLGHAVVTLGDGWVHNKPSQSWSSPRLVWTVTAAVHSWRFPGTKLHRYKIKSAT</sequence>
<evidence type="ECO:0000313" key="1">
    <source>
        <dbReference type="EMBL" id="NYE74932.1"/>
    </source>
</evidence>
<gene>
    <name evidence="1" type="ORF">BKA15_006261</name>
</gene>
<name>A0A7Y9IDW2_9ACTN</name>
<comment type="caution">
    <text evidence="1">The sequence shown here is derived from an EMBL/GenBank/DDBJ whole genome shotgun (WGS) entry which is preliminary data.</text>
</comment>
<organism evidence="1 2">
    <name type="scientific">Microlunatus parietis</name>
    <dbReference type="NCBI Taxonomy" id="682979"/>
    <lineage>
        <taxon>Bacteria</taxon>
        <taxon>Bacillati</taxon>
        <taxon>Actinomycetota</taxon>
        <taxon>Actinomycetes</taxon>
        <taxon>Propionibacteriales</taxon>
        <taxon>Propionibacteriaceae</taxon>
        <taxon>Microlunatus</taxon>
    </lineage>
</organism>
<protein>
    <submittedName>
        <fullName evidence="1">Uncharacterized protein</fullName>
    </submittedName>
</protein>
<evidence type="ECO:0000313" key="2">
    <source>
        <dbReference type="Proteomes" id="UP000569914"/>
    </source>
</evidence>
<keyword evidence="2" id="KW-1185">Reference proteome</keyword>
<dbReference type="AlphaFoldDB" id="A0A7Y9IDW2"/>
<reference evidence="1 2" key="1">
    <citation type="submission" date="2020-07" db="EMBL/GenBank/DDBJ databases">
        <title>Sequencing the genomes of 1000 actinobacteria strains.</title>
        <authorList>
            <person name="Klenk H.-P."/>
        </authorList>
    </citation>
    <scope>NUCLEOTIDE SEQUENCE [LARGE SCALE GENOMIC DNA]</scope>
    <source>
        <strain evidence="1 2">DSM 22083</strain>
    </source>
</reference>
<dbReference type="Proteomes" id="UP000569914">
    <property type="component" value="Unassembled WGS sequence"/>
</dbReference>
<accession>A0A7Y9IDW2</accession>
<dbReference type="RefSeq" id="WP_179757519.1">
    <property type="nucleotide sequence ID" value="NZ_JACCBU010000001.1"/>
</dbReference>
<dbReference type="EMBL" id="JACCBU010000001">
    <property type="protein sequence ID" value="NYE74932.1"/>
    <property type="molecule type" value="Genomic_DNA"/>
</dbReference>